<keyword evidence="4 6" id="KW-1133">Transmembrane helix</keyword>
<dbReference type="InterPro" id="IPR020846">
    <property type="entry name" value="MFS_dom"/>
</dbReference>
<feature type="transmembrane region" description="Helical" evidence="6">
    <location>
        <begin position="161"/>
        <end position="181"/>
    </location>
</feature>
<evidence type="ECO:0000313" key="9">
    <source>
        <dbReference type="Proteomes" id="UP000239494"/>
    </source>
</evidence>
<evidence type="ECO:0000259" key="7">
    <source>
        <dbReference type="PROSITE" id="PS50850"/>
    </source>
</evidence>
<dbReference type="PRINTS" id="PR00412">
    <property type="entry name" value="EPOXHYDRLASE"/>
</dbReference>
<organism evidence="8 9">
    <name type="scientific">Umezawaea tangerina</name>
    <dbReference type="NCBI Taxonomy" id="84725"/>
    <lineage>
        <taxon>Bacteria</taxon>
        <taxon>Bacillati</taxon>
        <taxon>Actinomycetota</taxon>
        <taxon>Actinomycetes</taxon>
        <taxon>Pseudonocardiales</taxon>
        <taxon>Pseudonocardiaceae</taxon>
        <taxon>Umezawaea</taxon>
    </lineage>
</organism>
<dbReference type="Gene3D" id="1.20.1250.20">
    <property type="entry name" value="MFS general substrate transporter like domains"/>
    <property type="match status" value="1"/>
</dbReference>
<name>A0A2T0T6W6_9PSEU</name>
<evidence type="ECO:0000256" key="1">
    <source>
        <dbReference type="ARBA" id="ARBA00004651"/>
    </source>
</evidence>
<dbReference type="GO" id="GO:0016787">
    <property type="term" value="F:hydrolase activity"/>
    <property type="evidence" value="ECO:0007669"/>
    <property type="project" value="UniProtKB-KW"/>
</dbReference>
<dbReference type="SUPFAM" id="SSF103473">
    <property type="entry name" value="MFS general substrate transporter"/>
    <property type="match status" value="1"/>
</dbReference>
<evidence type="ECO:0000256" key="5">
    <source>
        <dbReference type="ARBA" id="ARBA00023136"/>
    </source>
</evidence>
<accession>A0A2T0T6W6</accession>
<feature type="domain" description="Major facilitator superfamily (MFS) profile" evidence="7">
    <location>
        <begin position="1"/>
        <end position="393"/>
    </location>
</feature>
<proteinExistence type="predicted"/>
<dbReference type="InterPro" id="IPR000073">
    <property type="entry name" value="AB_hydrolase_1"/>
</dbReference>
<dbReference type="AlphaFoldDB" id="A0A2T0T6W6"/>
<dbReference type="RefSeq" id="WP_170155893.1">
    <property type="nucleotide sequence ID" value="NZ_PVTF01000005.1"/>
</dbReference>
<feature type="transmembrane region" description="Helical" evidence="6">
    <location>
        <begin position="131"/>
        <end position="155"/>
    </location>
</feature>
<dbReference type="PANTHER" id="PTHR43329">
    <property type="entry name" value="EPOXIDE HYDROLASE"/>
    <property type="match status" value="1"/>
</dbReference>
<reference evidence="8 9" key="1">
    <citation type="submission" date="2018-03" db="EMBL/GenBank/DDBJ databases">
        <title>Genomic Encyclopedia of Archaeal and Bacterial Type Strains, Phase II (KMG-II): from individual species to whole genera.</title>
        <authorList>
            <person name="Goeker M."/>
        </authorList>
    </citation>
    <scope>NUCLEOTIDE SEQUENCE [LARGE SCALE GENOMIC DNA]</scope>
    <source>
        <strain evidence="8 9">DSM 44720</strain>
    </source>
</reference>
<feature type="transmembrane region" description="Helical" evidence="6">
    <location>
        <begin position="277"/>
        <end position="295"/>
    </location>
</feature>
<dbReference type="Proteomes" id="UP000239494">
    <property type="component" value="Unassembled WGS sequence"/>
</dbReference>
<sequence>MLDRPLPFLVAGAAGAATLTAASAPSPLYLVYQRLWGFSAFTLTLVFAVYVFALLAALLTVGSLSDRVGRRPVASAALVLLALGMVLFTIAGGSGGLMAARVVQGFAVGAATGTTTAMIMDSAPNPRIGSVVSSAVPALGIAIGAVLAGALVEFAPFPRELVFWILAVVYLVLAALVWAVPERALPESAAREPVWRSLLPSAGLPRATRPVFLALVPSICATWALAGLYLSLGSSVLGTVLDVHSHFVVGVVLGVYFAAGVAGTVVSTVLPPRLREWFGYGTLAAGVLVTIAAMLTSALPLYVVGSVVAGVGFGAAFRFAVNALGDAAPAAQRGQVFATMYIVSYLAFSVPALAAGLAVTRFGLKPTAVVYGVVEVALVLIAMAATTVRARRRTDGNEPREGVGSTPVSRTFGTPRHTTHYVECGPSDGPLVVFLHGWPGIGLMWRAQMDAFAAEGWHCVAPDLRGYGGSSAPAAKDAYTVEEVVADMAELHDHLGGEAAIWVGHDWGSIVVGALAAHEPERCRGAVLTSWAYFPEANSLAVLVPLVDRTIYPADRYPDGQWDYFRYYTTHFESAVADLDADPAATLASVYRPGDPASIGQVSPTAVVTRDGGRFGTAHHAPPASPDPALWPPADFDVLVKAFQARGFRPPSAWYTNDDANTAYARRAPDGGRLSQPVLFVNGEWDAICTITGNHQGDPMRAACADLTVARVPAGHWLPLERKAEHVQAIRTWLRSKDL</sequence>
<comment type="subcellular location">
    <subcellularLocation>
        <location evidence="1">Cell membrane</location>
        <topology evidence="1">Multi-pass membrane protein</topology>
    </subcellularLocation>
</comment>
<evidence type="ECO:0000256" key="4">
    <source>
        <dbReference type="ARBA" id="ARBA00022989"/>
    </source>
</evidence>
<dbReference type="InterPro" id="IPR000639">
    <property type="entry name" value="Epox_hydrolase-like"/>
</dbReference>
<feature type="transmembrane region" description="Helical" evidence="6">
    <location>
        <begin position="247"/>
        <end position="270"/>
    </location>
</feature>
<feature type="transmembrane region" description="Helical" evidence="6">
    <location>
        <begin position="73"/>
        <end position="92"/>
    </location>
</feature>
<dbReference type="EMBL" id="PVTF01000005">
    <property type="protein sequence ID" value="PRY41381.1"/>
    <property type="molecule type" value="Genomic_DNA"/>
</dbReference>
<comment type="caution">
    <text evidence="8">The sequence shown here is derived from an EMBL/GenBank/DDBJ whole genome shotgun (WGS) entry which is preliminary data.</text>
</comment>
<evidence type="ECO:0000256" key="2">
    <source>
        <dbReference type="ARBA" id="ARBA00022692"/>
    </source>
</evidence>
<feature type="transmembrane region" description="Helical" evidence="6">
    <location>
        <begin position="211"/>
        <end position="232"/>
    </location>
</feature>
<dbReference type="PROSITE" id="PS50850">
    <property type="entry name" value="MFS"/>
    <property type="match status" value="1"/>
</dbReference>
<dbReference type="Pfam" id="PF00561">
    <property type="entry name" value="Abhydrolase_1"/>
    <property type="match status" value="1"/>
</dbReference>
<keyword evidence="5 6" id="KW-0472">Membrane</keyword>
<dbReference type="InterPro" id="IPR029058">
    <property type="entry name" value="AB_hydrolase_fold"/>
</dbReference>
<evidence type="ECO:0000256" key="6">
    <source>
        <dbReference type="SAM" id="Phobius"/>
    </source>
</evidence>
<dbReference type="Gene3D" id="3.40.50.1820">
    <property type="entry name" value="alpha/beta hydrolase"/>
    <property type="match status" value="1"/>
</dbReference>
<evidence type="ECO:0000256" key="3">
    <source>
        <dbReference type="ARBA" id="ARBA00022801"/>
    </source>
</evidence>
<protein>
    <submittedName>
        <fullName evidence="8">Putative MFS family arabinose efflux permease</fullName>
    </submittedName>
</protein>
<feature type="transmembrane region" description="Helical" evidence="6">
    <location>
        <begin position="368"/>
        <end position="388"/>
    </location>
</feature>
<feature type="transmembrane region" description="Helical" evidence="6">
    <location>
        <begin position="342"/>
        <end position="362"/>
    </location>
</feature>
<dbReference type="SUPFAM" id="SSF53474">
    <property type="entry name" value="alpha/beta-Hydrolases"/>
    <property type="match status" value="1"/>
</dbReference>
<dbReference type="GO" id="GO:0022857">
    <property type="term" value="F:transmembrane transporter activity"/>
    <property type="evidence" value="ECO:0007669"/>
    <property type="project" value="InterPro"/>
</dbReference>
<keyword evidence="2 6" id="KW-0812">Transmembrane</keyword>
<keyword evidence="9" id="KW-1185">Reference proteome</keyword>
<keyword evidence="3" id="KW-0378">Hydrolase</keyword>
<gene>
    <name evidence="8" type="ORF">CLV43_105139</name>
</gene>
<feature type="transmembrane region" description="Helical" evidence="6">
    <location>
        <begin position="38"/>
        <end position="61"/>
    </location>
</feature>
<feature type="transmembrane region" description="Helical" evidence="6">
    <location>
        <begin position="301"/>
        <end position="321"/>
    </location>
</feature>
<dbReference type="GO" id="GO:0005886">
    <property type="term" value="C:plasma membrane"/>
    <property type="evidence" value="ECO:0007669"/>
    <property type="project" value="UniProtKB-SubCell"/>
</dbReference>
<dbReference type="InterPro" id="IPR036259">
    <property type="entry name" value="MFS_trans_sf"/>
</dbReference>
<dbReference type="InterPro" id="IPR011701">
    <property type="entry name" value="MFS"/>
</dbReference>
<dbReference type="Pfam" id="PF07690">
    <property type="entry name" value="MFS_1"/>
    <property type="match status" value="1"/>
</dbReference>
<evidence type="ECO:0000313" key="8">
    <source>
        <dbReference type="EMBL" id="PRY41381.1"/>
    </source>
</evidence>